<feature type="compositionally biased region" description="Basic and acidic residues" evidence="1">
    <location>
        <begin position="13"/>
        <end position="36"/>
    </location>
</feature>
<evidence type="ECO:0000313" key="3">
    <source>
        <dbReference type="Proteomes" id="UP000001026"/>
    </source>
</evidence>
<evidence type="ECO:0000313" key="2">
    <source>
        <dbReference type="EMBL" id="CAP16336.1"/>
    </source>
</evidence>
<organism evidence="2 3">
    <name type="scientific">Prochlorococcus marinus subsp. pastoris (strain CCMP1986 / NIES-2087 / MED4)</name>
    <dbReference type="NCBI Taxonomy" id="59919"/>
    <lineage>
        <taxon>Bacteria</taxon>
        <taxon>Bacillati</taxon>
        <taxon>Cyanobacteriota</taxon>
        <taxon>Cyanophyceae</taxon>
        <taxon>Synechococcales</taxon>
        <taxon>Prochlorococcaceae</taxon>
        <taxon>Prochlorococcus</taxon>
    </lineage>
</organism>
<dbReference type="AlphaFoldDB" id="A8WI45"/>
<name>A8WI45_PROMP</name>
<dbReference type="STRING" id="59919.PMM1832"/>
<reference evidence="2 3" key="1">
    <citation type="journal article" date="2003" name="Nature">
        <title>Genome divergence in two Prochlorococcus ecotypes reflects oceanic niche differentiation.</title>
        <authorList>
            <person name="Rocap G."/>
            <person name="Larimer F.W."/>
            <person name="Lamerdin J.E."/>
            <person name="Malfatti S."/>
            <person name="Chain P."/>
            <person name="Ahlgren N.A."/>
            <person name="Arellano A."/>
            <person name="Coleman M."/>
            <person name="Hauser L."/>
            <person name="Hess W.R."/>
            <person name="Johnson Z.I."/>
            <person name="Land M.L."/>
            <person name="Lindell D."/>
            <person name="Post A.F."/>
            <person name="Regala W."/>
            <person name="Shah M."/>
            <person name="Shaw S.L."/>
            <person name="Steglich C."/>
            <person name="Sullivan M.B."/>
            <person name="Ting C.S."/>
            <person name="Tolonen A."/>
            <person name="Webb E.A."/>
            <person name="Zinser E.R."/>
            <person name="Chisholm S.W."/>
        </authorList>
    </citation>
    <scope>NUCLEOTIDE SEQUENCE [LARGE SCALE GENOMIC DNA]</scope>
    <source>
        <strain evidence="3">CCMP1986 / NIES-2087 / MED4</strain>
    </source>
</reference>
<accession>A8WI45</accession>
<dbReference type="KEGG" id="pmm:PMM1832"/>
<dbReference type="Proteomes" id="UP000001026">
    <property type="component" value="Chromosome"/>
</dbReference>
<feature type="compositionally biased region" description="Polar residues" evidence="1">
    <location>
        <begin position="1"/>
        <end position="12"/>
    </location>
</feature>
<dbReference type="EMBL" id="BX548174">
    <property type="protein sequence ID" value="CAP16336.1"/>
    <property type="molecule type" value="Genomic_DNA"/>
</dbReference>
<protein>
    <submittedName>
        <fullName evidence="2">Uncharacterized protein</fullName>
    </submittedName>
</protein>
<sequence>MSSCHNKMSTTPTKKEVYDSEIQKRSEEELLEEETRNQQTIDIFIESDKNWC</sequence>
<evidence type="ECO:0000256" key="1">
    <source>
        <dbReference type="SAM" id="MobiDB-lite"/>
    </source>
</evidence>
<gene>
    <name evidence="2" type="ordered locus">PMM1832</name>
</gene>
<proteinExistence type="predicted"/>
<dbReference type="HOGENOM" id="CLU_3083555_0_0_3"/>
<feature type="region of interest" description="Disordered" evidence="1">
    <location>
        <begin position="1"/>
        <end position="36"/>
    </location>
</feature>